<dbReference type="Gene3D" id="3.10.310.30">
    <property type="match status" value="1"/>
</dbReference>
<dbReference type="InterPro" id="IPR051319">
    <property type="entry name" value="Oligoribo/pAp-PDE_c-di-AMP_PDE"/>
</dbReference>
<organism evidence="3 4">
    <name type="scientific">Aminithiophilus ramosus</name>
    <dbReference type="NCBI Taxonomy" id="3029084"/>
    <lineage>
        <taxon>Bacteria</taxon>
        <taxon>Thermotogati</taxon>
        <taxon>Synergistota</taxon>
        <taxon>Synergistia</taxon>
        <taxon>Synergistales</taxon>
        <taxon>Aminithiophilaceae</taxon>
        <taxon>Aminithiophilus</taxon>
    </lineage>
</organism>
<dbReference type="PANTHER" id="PTHR47618">
    <property type="entry name" value="BIFUNCTIONAL OLIGORIBONUCLEASE AND PAP PHOSPHATASE NRNA"/>
    <property type="match status" value="1"/>
</dbReference>
<dbReference type="Pfam" id="PF02272">
    <property type="entry name" value="DHHA1"/>
    <property type="match status" value="1"/>
</dbReference>
<proteinExistence type="predicted"/>
<evidence type="ECO:0000259" key="2">
    <source>
        <dbReference type="Pfam" id="PF02272"/>
    </source>
</evidence>
<evidence type="ECO:0000313" key="4">
    <source>
        <dbReference type="Proteomes" id="UP000671879"/>
    </source>
</evidence>
<dbReference type="AlphaFoldDB" id="A0A9Q7AKH5"/>
<dbReference type="PANTHER" id="PTHR47618:SF1">
    <property type="entry name" value="BIFUNCTIONAL OLIGORIBONUCLEASE AND PAP PHOSPHATASE NRNA"/>
    <property type="match status" value="1"/>
</dbReference>
<sequence>MTKSLPIEWGEAQALLTEAERWGIVVHEKPDGDALGSGAALAGLGRKLGKRVLWGGADRFPAGYRFLPESDGYRLIVDGHELFRTVDLVVCLDTSNRDRSISAMEERPSGLPLLVIDHHRDNERFGDVNIVYPEASSTAELIWDLALQSGWPLGKEEALALYTGLVTDCGRFSFSSTTPFSHLMAADLIERGLRPDEVSRLIYNNRSLAALHLWGRVFSRALAVADGKALISWVALDDFSETGATADETEGLVNELMSLQGVTFAALLTEQPQLTRISLRSCGPVAAGDLARRWSGGGHRQAAGCRLEMPLSEARQIVIREIEALYE</sequence>
<protein>
    <submittedName>
        <fullName evidence="3">Bifunctional oligoribonuclease/PAP phosphatase NrnA</fullName>
    </submittedName>
</protein>
<dbReference type="Proteomes" id="UP000671879">
    <property type="component" value="Chromosome"/>
</dbReference>
<dbReference type="InterPro" id="IPR038763">
    <property type="entry name" value="DHH_sf"/>
</dbReference>
<dbReference type="GO" id="GO:0003676">
    <property type="term" value="F:nucleic acid binding"/>
    <property type="evidence" value="ECO:0007669"/>
    <property type="project" value="InterPro"/>
</dbReference>
<dbReference type="Gene3D" id="3.90.1640.10">
    <property type="entry name" value="inorganic pyrophosphatase (n-terminal core)"/>
    <property type="match status" value="1"/>
</dbReference>
<evidence type="ECO:0000259" key="1">
    <source>
        <dbReference type="Pfam" id="PF01368"/>
    </source>
</evidence>
<dbReference type="RefSeq" id="WP_274372342.1">
    <property type="nucleotide sequence ID" value="NZ_CP072943.1"/>
</dbReference>
<dbReference type="SUPFAM" id="SSF64182">
    <property type="entry name" value="DHH phosphoesterases"/>
    <property type="match status" value="1"/>
</dbReference>
<dbReference type="Pfam" id="PF01368">
    <property type="entry name" value="DHH"/>
    <property type="match status" value="1"/>
</dbReference>
<feature type="domain" description="DDH" evidence="1">
    <location>
        <begin position="24"/>
        <end position="164"/>
    </location>
</feature>
<keyword evidence="4" id="KW-1185">Reference proteome</keyword>
<reference evidence="4" key="1">
    <citation type="submission" date="2021-04" db="EMBL/GenBank/DDBJ databases">
        <title>A novel Synergistetes isolate from a pyrite-forming mixed culture.</title>
        <authorList>
            <person name="Bunk B."/>
            <person name="Sproer C."/>
            <person name="Spring S."/>
            <person name="Pester M."/>
        </authorList>
    </citation>
    <scope>NUCLEOTIDE SEQUENCE [LARGE SCALE GENOMIC DNA]</scope>
    <source>
        <strain evidence="4">J.5.4.2-T.3.5.2</strain>
    </source>
</reference>
<name>A0A9Q7AKH5_9BACT</name>
<dbReference type="KEGG" id="aram:KAR29_07225"/>
<dbReference type="InterPro" id="IPR003156">
    <property type="entry name" value="DHHA1_dom"/>
</dbReference>
<accession>A0A9Q7AKH5</accession>
<feature type="domain" description="DHHA1" evidence="2">
    <location>
        <begin position="228"/>
        <end position="309"/>
    </location>
</feature>
<dbReference type="EMBL" id="CP072943">
    <property type="protein sequence ID" value="QTX31198.1"/>
    <property type="molecule type" value="Genomic_DNA"/>
</dbReference>
<evidence type="ECO:0000313" key="3">
    <source>
        <dbReference type="EMBL" id="QTX31198.1"/>
    </source>
</evidence>
<dbReference type="InterPro" id="IPR001667">
    <property type="entry name" value="DDH_dom"/>
</dbReference>
<gene>
    <name evidence="3" type="ORF">KAR29_07225</name>
</gene>